<feature type="region of interest" description="Disordered" evidence="1">
    <location>
        <begin position="1"/>
        <end position="24"/>
    </location>
</feature>
<gene>
    <name evidence="3" type="ORF">I4641_12995</name>
</gene>
<name>A0A964FFK4_9CYAN</name>
<dbReference type="RefSeq" id="WP_229640962.1">
    <property type="nucleotide sequence ID" value="NZ_JADWDC010000031.1"/>
</dbReference>
<organism evidence="3 4">
    <name type="scientific">Waterburya agarophytonicola KI4</name>
    <dbReference type="NCBI Taxonomy" id="2874699"/>
    <lineage>
        <taxon>Bacteria</taxon>
        <taxon>Bacillati</taxon>
        <taxon>Cyanobacteriota</taxon>
        <taxon>Cyanophyceae</taxon>
        <taxon>Pleurocapsales</taxon>
        <taxon>Hyellaceae</taxon>
        <taxon>Waterburya</taxon>
        <taxon>Waterburya agarophytonicola</taxon>
    </lineage>
</organism>
<reference evidence="3" key="1">
    <citation type="journal article" date="2021" name="Antonie Van Leeuwenhoek">
        <title>Draft genome and description of Waterburya agarophytonicola gen. nov. sp. nov. (Pleurocapsales, Cyanobacteria): a seaweed symbiont.</title>
        <authorList>
            <person name="Bonthond G."/>
            <person name="Shalygin S."/>
            <person name="Bayer T."/>
            <person name="Weinberger F."/>
        </authorList>
    </citation>
    <scope>NUCLEOTIDE SEQUENCE</scope>
    <source>
        <strain evidence="3">KI4</strain>
    </source>
</reference>
<evidence type="ECO:0000259" key="2">
    <source>
        <dbReference type="Pfam" id="PF18885"/>
    </source>
</evidence>
<evidence type="ECO:0000313" key="4">
    <source>
        <dbReference type="Proteomes" id="UP000729733"/>
    </source>
</evidence>
<feature type="domain" description="DUF5648" evidence="2">
    <location>
        <begin position="43"/>
        <end position="199"/>
    </location>
</feature>
<dbReference type="AlphaFoldDB" id="A0A964FFK4"/>
<dbReference type="Pfam" id="PF18885">
    <property type="entry name" value="DUF5648"/>
    <property type="match status" value="1"/>
</dbReference>
<accession>A0A964FFK4</accession>
<proteinExistence type="predicted"/>
<comment type="caution">
    <text evidence="3">The sequence shown here is derived from an EMBL/GenBank/DDBJ whole genome shotgun (WGS) entry which is preliminary data.</text>
</comment>
<evidence type="ECO:0000256" key="1">
    <source>
        <dbReference type="SAM" id="MobiDB-lite"/>
    </source>
</evidence>
<evidence type="ECO:0000313" key="3">
    <source>
        <dbReference type="EMBL" id="MCC0177895.1"/>
    </source>
</evidence>
<dbReference type="Proteomes" id="UP000729733">
    <property type="component" value="Unassembled WGS sequence"/>
</dbReference>
<keyword evidence="4" id="KW-1185">Reference proteome</keyword>
<sequence>MRCSYPGIDTPRTRDDIRLPDYFNPPPDTSIRPIDEVRVEVEPVYRLLNTDLNLQFYTTSELEKDTVRDLPQYELEGVSFIAPAEPPDNTVEDELTGITAASNIDPVYRLYNSNTGVHLYTISEVEKDSVVENLPNYTLEGIEYYGYTTQIEGTVPLYRFYNQSLDAHFYTPSVAERDEYIDSPDFRLEGNDGGIAFYVLPASEI</sequence>
<dbReference type="InterPro" id="IPR043708">
    <property type="entry name" value="DUF5648"/>
</dbReference>
<protein>
    <recommendedName>
        <fullName evidence="2">DUF5648 domain-containing protein</fullName>
    </recommendedName>
</protein>
<dbReference type="EMBL" id="JADWDC010000031">
    <property type="protein sequence ID" value="MCC0177895.1"/>
    <property type="molecule type" value="Genomic_DNA"/>
</dbReference>